<dbReference type="GO" id="GO:0051999">
    <property type="term" value="P:mannosyl-inositol phosphorylceramide biosynthetic process"/>
    <property type="evidence" value="ECO:0007669"/>
    <property type="project" value="TreeGrafter"/>
</dbReference>
<name>A0A3E4LIX0_9FIRM</name>
<reference evidence="2 3" key="1">
    <citation type="submission" date="2018-08" db="EMBL/GenBank/DDBJ databases">
        <title>A genome reference for cultivated species of the human gut microbiota.</title>
        <authorList>
            <person name="Zou Y."/>
            <person name="Xue W."/>
            <person name="Luo G."/>
        </authorList>
    </citation>
    <scope>NUCLEOTIDE SEQUENCE [LARGE SCALE GENOMIC DNA]</scope>
    <source>
        <strain evidence="2 3">TF11-7</strain>
    </source>
</reference>
<sequence>MMIPKIIHYCWFGKKEKPENIKKCIASWKEKCPNYCIIEWNEDNFDISSFDYCIEAYAEKKYAFVSDVARVKALYEMGGIYLDTDVTVLQSFDKILDNNVVLGFEESNYVATSFMAAQPKQKIFEDFVKHYESIHFINDDGSYNAATNVVRLTEMLMKQGLLRNDKYQLLDGKIAVYPKEIFSPYDYINCIYEITDKSICVHHFFVSWMSWKSRAKKKIKSILVKIVGKKTLIGLRRVFFNR</sequence>
<accession>A0A3E4LIX0</accession>
<dbReference type="Proteomes" id="UP000260793">
    <property type="component" value="Unassembled WGS sequence"/>
</dbReference>
<evidence type="ECO:0000313" key="2">
    <source>
        <dbReference type="EMBL" id="RGK37417.1"/>
    </source>
</evidence>
<dbReference type="Gene3D" id="3.90.550.20">
    <property type="match status" value="1"/>
</dbReference>
<dbReference type="PANTHER" id="PTHR32385:SF15">
    <property type="entry name" value="INOSITOL PHOSPHOCERAMIDE MANNOSYLTRANSFERASE 1"/>
    <property type="match status" value="1"/>
</dbReference>
<dbReference type="EMBL" id="QSQN01000039">
    <property type="protein sequence ID" value="RGK37417.1"/>
    <property type="molecule type" value="Genomic_DNA"/>
</dbReference>
<dbReference type="AlphaFoldDB" id="A0A3E4LIX0"/>
<dbReference type="SUPFAM" id="SSF53448">
    <property type="entry name" value="Nucleotide-diphospho-sugar transferases"/>
    <property type="match status" value="1"/>
</dbReference>
<dbReference type="PANTHER" id="PTHR32385">
    <property type="entry name" value="MANNOSYL PHOSPHORYLINOSITOL CERAMIDE SYNTHASE"/>
    <property type="match status" value="1"/>
</dbReference>
<gene>
    <name evidence="2" type="ORF">DXD17_12405</name>
</gene>
<dbReference type="RefSeq" id="WP_117688591.1">
    <property type="nucleotide sequence ID" value="NZ_QSQN01000039.1"/>
</dbReference>
<dbReference type="InterPro" id="IPR029044">
    <property type="entry name" value="Nucleotide-diphossugar_trans"/>
</dbReference>
<dbReference type="InterPro" id="IPR051706">
    <property type="entry name" value="Glycosyltransferase_domain"/>
</dbReference>
<dbReference type="InterPro" id="IPR007577">
    <property type="entry name" value="GlycoTrfase_DXD_sugar-bd_CS"/>
</dbReference>
<evidence type="ECO:0000313" key="3">
    <source>
        <dbReference type="Proteomes" id="UP000260793"/>
    </source>
</evidence>
<keyword evidence="1 2" id="KW-0808">Transferase</keyword>
<comment type="caution">
    <text evidence="2">The sequence shown here is derived from an EMBL/GenBank/DDBJ whole genome shotgun (WGS) entry which is preliminary data.</text>
</comment>
<protein>
    <submittedName>
        <fullName evidence="2">Glycosyl transferase</fullName>
    </submittedName>
</protein>
<dbReference type="Pfam" id="PF04488">
    <property type="entry name" value="Gly_transf_sug"/>
    <property type="match status" value="1"/>
</dbReference>
<dbReference type="GO" id="GO:0016020">
    <property type="term" value="C:membrane"/>
    <property type="evidence" value="ECO:0007669"/>
    <property type="project" value="GOC"/>
</dbReference>
<evidence type="ECO:0000256" key="1">
    <source>
        <dbReference type="ARBA" id="ARBA00022679"/>
    </source>
</evidence>
<organism evidence="2 3">
    <name type="scientific">[Ruminococcus] lactaris</name>
    <dbReference type="NCBI Taxonomy" id="46228"/>
    <lineage>
        <taxon>Bacteria</taxon>
        <taxon>Bacillati</taxon>
        <taxon>Bacillota</taxon>
        <taxon>Clostridia</taxon>
        <taxon>Lachnospirales</taxon>
        <taxon>Lachnospiraceae</taxon>
        <taxon>Mediterraneibacter</taxon>
    </lineage>
</organism>
<proteinExistence type="predicted"/>
<dbReference type="GO" id="GO:0000030">
    <property type="term" value="F:mannosyltransferase activity"/>
    <property type="evidence" value="ECO:0007669"/>
    <property type="project" value="TreeGrafter"/>
</dbReference>